<evidence type="ECO:0000313" key="4">
    <source>
        <dbReference type="Proteomes" id="UP001501470"/>
    </source>
</evidence>
<reference evidence="4" key="1">
    <citation type="journal article" date="2019" name="Int. J. Syst. Evol. Microbiol.">
        <title>The Global Catalogue of Microorganisms (GCM) 10K type strain sequencing project: providing services to taxonomists for standard genome sequencing and annotation.</title>
        <authorList>
            <consortium name="The Broad Institute Genomics Platform"/>
            <consortium name="The Broad Institute Genome Sequencing Center for Infectious Disease"/>
            <person name="Wu L."/>
            <person name="Ma J."/>
        </authorList>
    </citation>
    <scope>NUCLEOTIDE SEQUENCE [LARGE SCALE GENOMIC DNA]</scope>
    <source>
        <strain evidence="4">JCM 15933</strain>
    </source>
</reference>
<organism evidence="3 4">
    <name type="scientific">Dactylosporangium maewongense</name>
    <dbReference type="NCBI Taxonomy" id="634393"/>
    <lineage>
        <taxon>Bacteria</taxon>
        <taxon>Bacillati</taxon>
        <taxon>Actinomycetota</taxon>
        <taxon>Actinomycetes</taxon>
        <taxon>Micromonosporales</taxon>
        <taxon>Micromonosporaceae</taxon>
        <taxon>Dactylosporangium</taxon>
    </lineage>
</organism>
<dbReference type="Pfam" id="PF14012">
    <property type="entry name" value="DUF4229"/>
    <property type="match status" value="1"/>
</dbReference>
<keyword evidence="4" id="KW-1185">Reference proteome</keyword>
<dbReference type="Proteomes" id="UP001501470">
    <property type="component" value="Unassembled WGS sequence"/>
</dbReference>
<feature type="transmembrane region" description="Helical" evidence="2">
    <location>
        <begin position="7"/>
        <end position="25"/>
    </location>
</feature>
<keyword evidence="2" id="KW-1133">Transmembrane helix</keyword>
<gene>
    <name evidence="3" type="ORF">GCM10009827_082150</name>
</gene>
<protein>
    <recommendedName>
        <fullName evidence="5">DUF4229 domain-containing protein</fullName>
    </recommendedName>
</protein>
<feature type="region of interest" description="Disordered" evidence="1">
    <location>
        <begin position="72"/>
        <end position="93"/>
    </location>
</feature>
<proteinExistence type="predicted"/>
<keyword evidence="2" id="KW-0472">Membrane</keyword>
<feature type="transmembrane region" description="Helical" evidence="2">
    <location>
        <begin position="31"/>
        <end position="50"/>
    </location>
</feature>
<evidence type="ECO:0008006" key="5">
    <source>
        <dbReference type="Google" id="ProtNLM"/>
    </source>
</evidence>
<evidence type="ECO:0000313" key="3">
    <source>
        <dbReference type="EMBL" id="GAA1549332.1"/>
    </source>
</evidence>
<keyword evidence="2" id="KW-0812">Transmembrane</keyword>
<evidence type="ECO:0000256" key="1">
    <source>
        <dbReference type="SAM" id="MobiDB-lite"/>
    </source>
</evidence>
<accession>A0ABP4MUM8</accession>
<comment type="caution">
    <text evidence="3">The sequence shown here is derived from an EMBL/GenBank/DDBJ whole genome shotgun (WGS) entry which is preliminary data.</text>
</comment>
<dbReference type="InterPro" id="IPR025323">
    <property type="entry name" value="DUF4229"/>
</dbReference>
<dbReference type="EMBL" id="BAAAQD010000021">
    <property type="protein sequence ID" value="GAA1549332.1"/>
    <property type="molecule type" value="Genomic_DNA"/>
</dbReference>
<sequence length="93" mass="9850">MSALLKYSLARLGLFVLAAAVMFAVPLDISVLLKLMIAVVVSAALAFFLLKSLREEASVQAVGAAQRRTEKRDRLRAALNGDDDGGESTTKAG</sequence>
<dbReference type="RefSeq" id="WP_344508976.1">
    <property type="nucleotide sequence ID" value="NZ_BAAAQD010000021.1"/>
</dbReference>
<evidence type="ECO:0000256" key="2">
    <source>
        <dbReference type="SAM" id="Phobius"/>
    </source>
</evidence>
<name>A0ABP4MUM8_9ACTN</name>